<evidence type="ECO:0000256" key="6">
    <source>
        <dbReference type="ARBA" id="ARBA00023136"/>
    </source>
</evidence>
<keyword evidence="4" id="KW-1134">Transmembrane beta strand</keyword>
<gene>
    <name evidence="9" type="ORF">ACFOSV_12970</name>
</gene>
<feature type="signal peptide" evidence="8">
    <location>
        <begin position="1"/>
        <end position="19"/>
    </location>
</feature>
<keyword evidence="8" id="KW-0732">Signal</keyword>
<dbReference type="RefSeq" id="WP_377906439.1">
    <property type="nucleotide sequence ID" value="NZ_JBHRZS010000007.1"/>
</dbReference>
<dbReference type="PANTHER" id="PTHR30026:SF21">
    <property type="entry name" value="SLR1270 PROTEIN"/>
    <property type="match status" value="1"/>
</dbReference>
<keyword evidence="6" id="KW-0472">Membrane</keyword>
<comment type="caution">
    <text evidence="9">The sequence shown here is derived from an EMBL/GenBank/DDBJ whole genome shotgun (WGS) entry which is preliminary data.</text>
</comment>
<dbReference type="Gene3D" id="1.20.1600.10">
    <property type="entry name" value="Outer membrane efflux proteins (OEP)"/>
    <property type="match status" value="1"/>
</dbReference>
<evidence type="ECO:0000256" key="3">
    <source>
        <dbReference type="ARBA" id="ARBA00022448"/>
    </source>
</evidence>
<proteinExistence type="inferred from homology"/>
<organism evidence="9 10">
    <name type="scientific">Algoriphagus namhaensis</name>
    <dbReference type="NCBI Taxonomy" id="915353"/>
    <lineage>
        <taxon>Bacteria</taxon>
        <taxon>Pseudomonadati</taxon>
        <taxon>Bacteroidota</taxon>
        <taxon>Cytophagia</taxon>
        <taxon>Cytophagales</taxon>
        <taxon>Cyclobacteriaceae</taxon>
        <taxon>Algoriphagus</taxon>
    </lineage>
</organism>
<feature type="chain" id="PRO_5046556126" evidence="8">
    <location>
        <begin position="20"/>
        <end position="462"/>
    </location>
</feature>
<reference evidence="10" key="1">
    <citation type="journal article" date="2019" name="Int. J. Syst. Evol. Microbiol.">
        <title>The Global Catalogue of Microorganisms (GCM) 10K type strain sequencing project: providing services to taxonomists for standard genome sequencing and annotation.</title>
        <authorList>
            <consortium name="The Broad Institute Genomics Platform"/>
            <consortium name="The Broad Institute Genome Sequencing Center for Infectious Disease"/>
            <person name="Wu L."/>
            <person name="Ma J."/>
        </authorList>
    </citation>
    <scope>NUCLEOTIDE SEQUENCE [LARGE SCALE GENOMIC DNA]</scope>
    <source>
        <strain evidence="10">CCUG 60523</strain>
    </source>
</reference>
<evidence type="ECO:0000256" key="5">
    <source>
        <dbReference type="ARBA" id="ARBA00022692"/>
    </source>
</evidence>
<evidence type="ECO:0000313" key="9">
    <source>
        <dbReference type="EMBL" id="MFC3881099.1"/>
    </source>
</evidence>
<accession>A0ABV8AWB5</accession>
<dbReference type="Pfam" id="PF02321">
    <property type="entry name" value="OEP"/>
    <property type="match status" value="1"/>
</dbReference>
<keyword evidence="5" id="KW-0812">Transmembrane</keyword>
<dbReference type="Proteomes" id="UP001595805">
    <property type="component" value="Unassembled WGS sequence"/>
</dbReference>
<sequence>MRKLGVILLFLSLSFVSKGQSLDTLDYPSFLEWVRLYHPVAAQAEINLRMGDMEVRQARGGFDPLLYGTLDTKEFKESTYYNKQEAGLTIPTWAGVELMGTFERNSGEFLDPEASVPSDGLIAAGAAVNLGQGLIMDKRRAALRQAKIYQESTQVQRLQLLNELYVDATNSYWKWSTANEDVNVLREGVDLAERRLDFVKKSFEQGDFPAIDTVEAFSIYLNRLYKLQEAEQTLFAATQDVNTFLWDETGNPMFLENDISPESLFGSDILILDPVELRTIVSNHPDLQVADFELASLDVEKKLKGQEILPVVKLKYNFLTEDLGEFNSPFFENNYKWGVTVYSPLFLRKSRGAFELAKAKIDFKQNSRDLKELQLRAKLESELNNYQVLNSQVSVFSQNIESLEFLLNGEMRRFEIGESSLFLVNSREVSVFSSRLTLNQLKMKQRVAYAKARFAAGLGFDE</sequence>
<keyword evidence="7" id="KW-0998">Cell outer membrane</keyword>
<dbReference type="EMBL" id="JBHRZS010000007">
    <property type="protein sequence ID" value="MFC3881099.1"/>
    <property type="molecule type" value="Genomic_DNA"/>
</dbReference>
<dbReference type="InterPro" id="IPR051906">
    <property type="entry name" value="TolC-like"/>
</dbReference>
<evidence type="ECO:0000256" key="1">
    <source>
        <dbReference type="ARBA" id="ARBA00004442"/>
    </source>
</evidence>
<dbReference type="PANTHER" id="PTHR30026">
    <property type="entry name" value="OUTER MEMBRANE PROTEIN TOLC"/>
    <property type="match status" value="1"/>
</dbReference>
<dbReference type="InterPro" id="IPR003423">
    <property type="entry name" value="OMP_efflux"/>
</dbReference>
<protein>
    <submittedName>
        <fullName evidence="9">TolC family protein</fullName>
    </submittedName>
</protein>
<keyword evidence="10" id="KW-1185">Reference proteome</keyword>
<evidence type="ECO:0000256" key="8">
    <source>
        <dbReference type="SAM" id="SignalP"/>
    </source>
</evidence>
<comment type="similarity">
    <text evidence="2">Belongs to the outer membrane factor (OMF) (TC 1.B.17) family.</text>
</comment>
<comment type="subcellular location">
    <subcellularLocation>
        <location evidence="1">Cell outer membrane</location>
    </subcellularLocation>
</comment>
<dbReference type="SUPFAM" id="SSF56954">
    <property type="entry name" value="Outer membrane efflux proteins (OEP)"/>
    <property type="match status" value="1"/>
</dbReference>
<evidence type="ECO:0000313" key="10">
    <source>
        <dbReference type="Proteomes" id="UP001595805"/>
    </source>
</evidence>
<evidence type="ECO:0000256" key="4">
    <source>
        <dbReference type="ARBA" id="ARBA00022452"/>
    </source>
</evidence>
<keyword evidence="3" id="KW-0813">Transport</keyword>
<evidence type="ECO:0000256" key="7">
    <source>
        <dbReference type="ARBA" id="ARBA00023237"/>
    </source>
</evidence>
<name>A0ABV8AWB5_9BACT</name>
<evidence type="ECO:0000256" key="2">
    <source>
        <dbReference type="ARBA" id="ARBA00007613"/>
    </source>
</evidence>